<dbReference type="SUPFAM" id="SSF49785">
    <property type="entry name" value="Galactose-binding domain-like"/>
    <property type="match status" value="1"/>
</dbReference>
<protein>
    <recommendedName>
        <fullName evidence="2">CBM-cenC domain-containing protein</fullName>
    </recommendedName>
</protein>
<dbReference type="PROSITE" id="PS51257">
    <property type="entry name" value="PROKAR_LIPOPROTEIN"/>
    <property type="match status" value="1"/>
</dbReference>
<dbReference type="InterPro" id="IPR003305">
    <property type="entry name" value="CenC_carb-bd"/>
</dbReference>
<dbReference type="GO" id="GO:0016798">
    <property type="term" value="F:hydrolase activity, acting on glycosyl bonds"/>
    <property type="evidence" value="ECO:0007669"/>
    <property type="project" value="InterPro"/>
</dbReference>
<reference evidence="3 4" key="1">
    <citation type="submission" date="2014-04" db="EMBL/GenBank/DDBJ databases">
        <title>Genome assembly of Hyalangium minutum DSM 14724.</title>
        <authorList>
            <person name="Sharma G."/>
            <person name="Subramanian S."/>
        </authorList>
    </citation>
    <scope>NUCLEOTIDE SEQUENCE [LARGE SCALE GENOMIC DNA]</scope>
    <source>
        <strain evidence="3 4">DSM 14724</strain>
    </source>
</reference>
<dbReference type="InterPro" id="IPR008979">
    <property type="entry name" value="Galactose-bd-like_sf"/>
</dbReference>
<evidence type="ECO:0000313" key="4">
    <source>
        <dbReference type="Proteomes" id="UP000028725"/>
    </source>
</evidence>
<dbReference type="RefSeq" id="WP_044181134.1">
    <property type="nucleotide sequence ID" value="NZ_JMCB01000001.1"/>
</dbReference>
<evidence type="ECO:0000259" key="2">
    <source>
        <dbReference type="Pfam" id="PF02018"/>
    </source>
</evidence>
<dbReference type="Gene3D" id="2.60.120.260">
    <property type="entry name" value="Galactose-binding domain-like"/>
    <property type="match status" value="2"/>
</dbReference>
<accession>A0A085WWT4</accession>
<dbReference type="EMBL" id="JMCB01000001">
    <property type="protein sequence ID" value="KFE72147.1"/>
    <property type="molecule type" value="Genomic_DNA"/>
</dbReference>
<dbReference type="Pfam" id="PF02018">
    <property type="entry name" value="CBM_4_9"/>
    <property type="match status" value="1"/>
</dbReference>
<dbReference type="AlphaFoldDB" id="A0A085WWT4"/>
<keyword evidence="1" id="KW-0378">Hydrolase</keyword>
<feature type="domain" description="CBM-cenC" evidence="2">
    <location>
        <begin position="182"/>
        <end position="307"/>
    </location>
</feature>
<organism evidence="3 4">
    <name type="scientific">Hyalangium minutum</name>
    <dbReference type="NCBI Taxonomy" id="394096"/>
    <lineage>
        <taxon>Bacteria</taxon>
        <taxon>Pseudomonadati</taxon>
        <taxon>Myxococcota</taxon>
        <taxon>Myxococcia</taxon>
        <taxon>Myxococcales</taxon>
        <taxon>Cystobacterineae</taxon>
        <taxon>Archangiaceae</taxon>
        <taxon>Hyalangium</taxon>
    </lineage>
</organism>
<gene>
    <name evidence="3" type="ORF">DB31_0408</name>
</gene>
<sequence>MNSLLRKPWWLSLVALGLWQGCGEPQAPVAKSSNLIVNGSFEGKLDPWWTANDSEGGTGGTSPAAADIGSSGMALHKGKGGWGFMVGQETSGHSAMQTFQFKARIRGAQGGERVNVSFHGQSFDVIAEPLWRTVDRLVLIPDGGGGTTAMITATSDDSTVHVDDVSAFWVEVARGDADNEDGNLLRNASFESDLGLWTFWADVPEEGRAWTTPDGRSSGYAGLALTRGPSGALTTLKQMLQEPVFQGEKYRIEARVRGEHGGEQVNLCLQMKDEPWTGPCIQVTASTQWQHASQTVSIEEDLNDKRVGLLVSLSTEGTAYVDDVIVVRTQKR</sequence>
<name>A0A085WWT4_9BACT</name>
<dbReference type="STRING" id="394096.DB31_0408"/>
<evidence type="ECO:0000256" key="1">
    <source>
        <dbReference type="ARBA" id="ARBA00022801"/>
    </source>
</evidence>
<dbReference type="OrthoDB" id="5525591at2"/>
<keyword evidence="4" id="KW-1185">Reference proteome</keyword>
<proteinExistence type="predicted"/>
<comment type="caution">
    <text evidence="3">The sequence shown here is derived from an EMBL/GenBank/DDBJ whole genome shotgun (WGS) entry which is preliminary data.</text>
</comment>
<evidence type="ECO:0000313" key="3">
    <source>
        <dbReference type="EMBL" id="KFE72147.1"/>
    </source>
</evidence>
<dbReference type="Proteomes" id="UP000028725">
    <property type="component" value="Unassembled WGS sequence"/>
</dbReference>